<gene>
    <name evidence="1" type="ORF">TW81_17325</name>
</gene>
<dbReference type="STRING" id="579748.TW81_17325"/>
<evidence type="ECO:0000313" key="1">
    <source>
        <dbReference type="EMBL" id="KJY81670.1"/>
    </source>
</evidence>
<dbReference type="RefSeq" id="WP_045956999.1">
    <property type="nucleotide sequence ID" value="NZ_JXXV01000033.1"/>
</dbReference>
<sequence>MEAKKVPQDQSSTYANNVKAMYATNETGEYSVVTSSGWEAEELVTKQALNEFERQAHAAYELVKKGQKSPLYYHMFAQRMDLMVLAQSVGWFQWRVKRHMIPKVFAKLSANKLHKYSEALGISIEQLSTLPELNLEENNHDQ</sequence>
<proteinExistence type="predicted"/>
<comment type="caution">
    <text evidence="1">The sequence shown here is derived from an EMBL/GenBank/DDBJ whole genome shotgun (WGS) entry which is preliminary data.</text>
</comment>
<reference evidence="1 2" key="1">
    <citation type="journal article" date="2015" name="BMC Genomics">
        <title>Genome mining reveals unlocked bioactive potential of marine Gram-negative bacteria.</title>
        <authorList>
            <person name="Machado H."/>
            <person name="Sonnenschein E.C."/>
            <person name="Melchiorsen J."/>
            <person name="Gram L."/>
        </authorList>
    </citation>
    <scope>NUCLEOTIDE SEQUENCE [LARGE SCALE GENOMIC DNA]</scope>
    <source>
        <strain evidence="1 2">S2757</strain>
    </source>
</reference>
<protein>
    <submittedName>
        <fullName evidence="1">Uncharacterized protein</fullName>
    </submittedName>
</protein>
<dbReference type="EMBL" id="JXXV01000033">
    <property type="protein sequence ID" value="KJY81670.1"/>
    <property type="molecule type" value="Genomic_DNA"/>
</dbReference>
<evidence type="ECO:0000313" key="2">
    <source>
        <dbReference type="Proteomes" id="UP000033673"/>
    </source>
</evidence>
<dbReference type="PATRIC" id="fig|579748.3.peg.3575"/>
<organism evidence="1 2">
    <name type="scientific">Vibrio galatheae</name>
    <dbReference type="NCBI Taxonomy" id="579748"/>
    <lineage>
        <taxon>Bacteria</taxon>
        <taxon>Pseudomonadati</taxon>
        <taxon>Pseudomonadota</taxon>
        <taxon>Gammaproteobacteria</taxon>
        <taxon>Vibrionales</taxon>
        <taxon>Vibrionaceae</taxon>
        <taxon>Vibrio</taxon>
    </lineage>
</organism>
<dbReference type="Proteomes" id="UP000033673">
    <property type="component" value="Unassembled WGS sequence"/>
</dbReference>
<accession>A0A0F4NEY2</accession>
<keyword evidence="2" id="KW-1185">Reference proteome</keyword>
<dbReference type="AlphaFoldDB" id="A0A0F4NEY2"/>
<dbReference type="OrthoDB" id="9180239at2"/>
<name>A0A0F4NEY2_9VIBR</name>